<comment type="caution">
    <text evidence="2">The sequence shown here is derived from an EMBL/GenBank/DDBJ whole genome shotgun (WGS) entry which is preliminary data.</text>
</comment>
<sequence length="110" mass="12278">MNLLRTRFTSSHYRTNEGQPSSSHEHVNESGAPFDTNNAQHSPVHSGGQRRSFKDDLGCTDEGVSKRPNVEEGVLFANEDHLHHRPHNMLVLVQSCMDNNVDVATQASEK</sequence>
<organism evidence="2 3">
    <name type="scientific">Vitis vinifera</name>
    <name type="common">Grape</name>
    <dbReference type="NCBI Taxonomy" id="29760"/>
    <lineage>
        <taxon>Eukaryota</taxon>
        <taxon>Viridiplantae</taxon>
        <taxon>Streptophyta</taxon>
        <taxon>Embryophyta</taxon>
        <taxon>Tracheophyta</taxon>
        <taxon>Spermatophyta</taxon>
        <taxon>Magnoliopsida</taxon>
        <taxon>eudicotyledons</taxon>
        <taxon>Gunneridae</taxon>
        <taxon>Pentapetalae</taxon>
        <taxon>rosids</taxon>
        <taxon>Vitales</taxon>
        <taxon>Vitaceae</taxon>
        <taxon>Viteae</taxon>
        <taxon>Vitis</taxon>
    </lineage>
</organism>
<dbReference type="EMBL" id="QGNW01001506">
    <property type="protein sequence ID" value="RVW38437.1"/>
    <property type="molecule type" value="Genomic_DNA"/>
</dbReference>
<name>A0A438DSG5_VITVI</name>
<dbReference type="AlphaFoldDB" id="A0A438DSG5"/>
<dbReference type="Proteomes" id="UP000288805">
    <property type="component" value="Unassembled WGS sequence"/>
</dbReference>
<feature type="compositionally biased region" description="Polar residues" evidence="1">
    <location>
        <begin position="7"/>
        <end position="22"/>
    </location>
</feature>
<protein>
    <submittedName>
        <fullName evidence="2">Uncharacterized protein</fullName>
    </submittedName>
</protein>
<proteinExistence type="predicted"/>
<accession>A0A438DSG5</accession>
<reference evidence="2 3" key="1">
    <citation type="journal article" date="2018" name="PLoS Genet.">
        <title>Population sequencing reveals clonal diversity and ancestral inbreeding in the grapevine cultivar Chardonnay.</title>
        <authorList>
            <person name="Roach M.J."/>
            <person name="Johnson D.L."/>
            <person name="Bohlmann J."/>
            <person name="van Vuuren H.J."/>
            <person name="Jones S.J."/>
            <person name="Pretorius I.S."/>
            <person name="Schmidt S.A."/>
            <person name="Borneman A.R."/>
        </authorList>
    </citation>
    <scope>NUCLEOTIDE SEQUENCE [LARGE SCALE GENOMIC DNA]</scope>
    <source>
        <strain evidence="3">cv. Chardonnay</strain>
        <tissue evidence="2">Leaf</tissue>
    </source>
</reference>
<gene>
    <name evidence="2" type="ORF">CK203_082385</name>
</gene>
<evidence type="ECO:0000313" key="3">
    <source>
        <dbReference type="Proteomes" id="UP000288805"/>
    </source>
</evidence>
<feature type="compositionally biased region" description="Basic and acidic residues" evidence="1">
    <location>
        <begin position="52"/>
        <end position="70"/>
    </location>
</feature>
<feature type="region of interest" description="Disordered" evidence="1">
    <location>
        <begin position="1"/>
        <end position="71"/>
    </location>
</feature>
<evidence type="ECO:0000313" key="2">
    <source>
        <dbReference type="EMBL" id="RVW38437.1"/>
    </source>
</evidence>
<evidence type="ECO:0000256" key="1">
    <source>
        <dbReference type="SAM" id="MobiDB-lite"/>
    </source>
</evidence>